<organism evidence="1 2">
    <name type="scientific">Panicum virgatum</name>
    <name type="common">Blackwell switchgrass</name>
    <dbReference type="NCBI Taxonomy" id="38727"/>
    <lineage>
        <taxon>Eukaryota</taxon>
        <taxon>Viridiplantae</taxon>
        <taxon>Streptophyta</taxon>
        <taxon>Embryophyta</taxon>
        <taxon>Tracheophyta</taxon>
        <taxon>Spermatophyta</taxon>
        <taxon>Magnoliopsida</taxon>
        <taxon>Liliopsida</taxon>
        <taxon>Poales</taxon>
        <taxon>Poaceae</taxon>
        <taxon>PACMAD clade</taxon>
        <taxon>Panicoideae</taxon>
        <taxon>Panicodae</taxon>
        <taxon>Paniceae</taxon>
        <taxon>Panicinae</taxon>
        <taxon>Panicum</taxon>
        <taxon>Panicum sect. Hiantes</taxon>
    </lineage>
</organism>
<evidence type="ECO:0000313" key="1">
    <source>
        <dbReference type="EMBL" id="KAG2605983.1"/>
    </source>
</evidence>
<dbReference type="Proteomes" id="UP000823388">
    <property type="component" value="Chromosome 4N"/>
</dbReference>
<proteinExistence type="predicted"/>
<gene>
    <name evidence="1" type="ORF">PVAP13_4NG239697</name>
</gene>
<protein>
    <submittedName>
        <fullName evidence="1">Uncharacterized protein</fullName>
    </submittedName>
</protein>
<sequence>MSLIHAFPASASATVFRLQFDILKRFGATSLGLHPPNHPELQKLVLLPLPIVICVQAAKSSLSVVSHGVSVPTQVFCGDTHSCQSHRSRSALAKHSRLRMPRPPFSFGRQVRIQLTFHLPPVRAASPAHKKRFLTLSRSSRVFLVVLMAVSRYTGCEERTDLVRHMRPAWVRCLPCQPEILPNDFSSSGRKSVFFSRLIDSGRQDILMGMLLLP</sequence>
<accession>A0A8T0T9L4</accession>
<name>A0A8T0T9L4_PANVG</name>
<reference evidence="1" key="1">
    <citation type="submission" date="2020-05" db="EMBL/GenBank/DDBJ databases">
        <title>WGS assembly of Panicum virgatum.</title>
        <authorList>
            <person name="Lovell J.T."/>
            <person name="Jenkins J."/>
            <person name="Shu S."/>
            <person name="Juenger T.E."/>
            <person name="Schmutz J."/>
        </authorList>
    </citation>
    <scope>NUCLEOTIDE SEQUENCE</scope>
    <source>
        <strain evidence="1">AP13</strain>
    </source>
</reference>
<evidence type="ECO:0000313" key="2">
    <source>
        <dbReference type="Proteomes" id="UP000823388"/>
    </source>
</evidence>
<keyword evidence="2" id="KW-1185">Reference proteome</keyword>
<comment type="caution">
    <text evidence="1">The sequence shown here is derived from an EMBL/GenBank/DDBJ whole genome shotgun (WGS) entry which is preliminary data.</text>
</comment>
<dbReference type="AlphaFoldDB" id="A0A8T0T9L4"/>
<dbReference type="EMBL" id="CM029044">
    <property type="protein sequence ID" value="KAG2605983.1"/>
    <property type="molecule type" value="Genomic_DNA"/>
</dbReference>